<gene>
    <name evidence="2" type="ORF">UFOVP1185_34</name>
    <name evidence="1" type="ORF">UFOVP461_6</name>
</gene>
<accession>A0A6J5MG61</accession>
<protein>
    <submittedName>
        <fullName evidence="1">Uncharacterized protein</fullName>
    </submittedName>
</protein>
<evidence type="ECO:0000313" key="1">
    <source>
        <dbReference type="EMBL" id="CAB4144016.1"/>
    </source>
</evidence>
<reference evidence="1" key="1">
    <citation type="submission" date="2020-04" db="EMBL/GenBank/DDBJ databases">
        <authorList>
            <person name="Chiriac C."/>
            <person name="Salcher M."/>
            <person name="Ghai R."/>
            <person name="Kavagutti S V."/>
        </authorList>
    </citation>
    <scope>NUCLEOTIDE SEQUENCE</scope>
</reference>
<proteinExistence type="predicted"/>
<name>A0A6J5MG61_9CAUD</name>
<dbReference type="EMBL" id="LR797133">
    <property type="protein sequence ID" value="CAB4189324.1"/>
    <property type="molecule type" value="Genomic_DNA"/>
</dbReference>
<dbReference type="EMBL" id="LR796425">
    <property type="protein sequence ID" value="CAB4144016.1"/>
    <property type="molecule type" value="Genomic_DNA"/>
</dbReference>
<evidence type="ECO:0000313" key="2">
    <source>
        <dbReference type="EMBL" id="CAB4189324.1"/>
    </source>
</evidence>
<sequence>MASLDIKIDKNYRALEMGLLEGGNPSAYKRLLSFAALNAARTYSKPMKDAAPKGKTGNLARSIRVKSGRYSRPSGVVGPLYGGKGSARNPFYRHMVTSGISGVRQTKNGPKAVKAVPARPFVMKVAENPSNQQRAIDAFYKTIEAFYNDQVFRGRILRFKRGNQG</sequence>
<organism evidence="1">
    <name type="scientific">uncultured Caudovirales phage</name>
    <dbReference type="NCBI Taxonomy" id="2100421"/>
    <lineage>
        <taxon>Viruses</taxon>
        <taxon>Duplodnaviria</taxon>
        <taxon>Heunggongvirae</taxon>
        <taxon>Uroviricota</taxon>
        <taxon>Caudoviricetes</taxon>
        <taxon>Peduoviridae</taxon>
        <taxon>Maltschvirus</taxon>
        <taxon>Maltschvirus maltsch</taxon>
    </lineage>
</organism>